<dbReference type="EMBL" id="OX465082">
    <property type="protein sequence ID" value="CAI9290652.1"/>
    <property type="molecule type" value="Genomic_DNA"/>
</dbReference>
<keyword evidence="2" id="KW-1185">Reference proteome</keyword>
<protein>
    <submittedName>
        <fullName evidence="1">Uncharacterized protein</fullName>
    </submittedName>
</protein>
<accession>A0AA36ECQ4</accession>
<evidence type="ECO:0000313" key="2">
    <source>
        <dbReference type="Proteomes" id="UP001177003"/>
    </source>
</evidence>
<evidence type="ECO:0000313" key="1">
    <source>
        <dbReference type="EMBL" id="CAI9290652.1"/>
    </source>
</evidence>
<gene>
    <name evidence="1" type="ORF">LSALG_LOCUS29838</name>
</gene>
<sequence length="151" mass="17780">MLVFFTSIGTKFKDLTHSSLVQKKIGAQEVFIFGEYGNRLGLKSFQRLLLGMSFRHNRMEQDGERREKGKFKLFWGRSCAYLLVKWLGLRQFEYFLIIVCLLPTESRGRKNILSIRMKGKMCDSNRNLNGDANLKKLFLSWRMNMQQTIIK</sequence>
<proteinExistence type="predicted"/>
<name>A0AA36ECQ4_LACSI</name>
<dbReference type="AlphaFoldDB" id="A0AA36ECQ4"/>
<reference evidence="1" key="1">
    <citation type="submission" date="2023-04" db="EMBL/GenBank/DDBJ databases">
        <authorList>
            <person name="Vijverberg K."/>
            <person name="Xiong W."/>
            <person name="Schranz E."/>
        </authorList>
    </citation>
    <scope>NUCLEOTIDE SEQUENCE</scope>
</reference>
<dbReference type="Proteomes" id="UP001177003">
    <property type="component" value="Chromosome 6"/>
</dbReference>
<organism evidence="1 2">
    <name type="scientific">Lactuca saligna</name>
    <name type="common">Willowleaf lettuce</name>
    <dbReference type="NCBI Taxonomy" id="75948"/>
    <lineage>
        <taxon>Eukaryota</taxon>
        <taxon>Viridiplantae</taxon>
        <taxon>Streptophyta</taxon>
        <taxon>Embryophyta</taxon>
        <taxon>Tracheophyta</taxon>
        <taxon>Spermatophyta</taxon>
        <taxon>Magnoliopsida</taxon>
        <taxon>eudicotyledons</taxon>
        <taxon>Gunneridae</taxon>
        <taxon>Pentapetalae</taxon>
        <taxon>asterids</taxon>
        <taxon>campanulids</taxon>
        <taxon>Asterales</taxon>
        <taxon>Asteraceae</taxon>
        <taxon>Cichorioideae</taxon>
        <taxon>Cichorieae</taxon>
        <taxon>Lactucinae</taxon>
        <taxon>Lactuca</taxon>
    </lineage>
</organism>